<dbReference type="AlphaFoldDB" id="A0A2V2NGM3"/>
<dbReference type="OrthoDB" id="133743at2157"/>
<feature type="domain" description="HicB-like antitoxin of toxin-antitoxin system" evidence="1">
    <location>
        <begin position="5"/>
        <end position="60"/>
    </location>
</feature>
<dbReference type="InterPro" id="IPR035069">
    <property type="entry name" value="TTHA1013/TTHA0281-like"/>
</dbReference>
<dbReference type="Proteomes" id="UP000245934">
    <property type="component" value="Unassembled WGS sequence"/>
</dbReference>
<dbReference type="Gene3D" id="3.30.160.250">
    <property type="match status" value="1"/>
</dbReference>
<protein>
    <recommendedName>
        <fullName evidence="1">HicB-like antitoxin of toxin-antitoxin system domain-containing protein</fullName>
    </recommendedName>
</protein>
<comment type="caution">
    <text evidence="2">The sequence shown here is derived from an EMBL/GenBank/DDBJ whole genome shotgun (WGS) entry which is preliminary data.</text>
</comment>
<dbReference type="SUPFAM" id="SSF143100">
    <property type="entry name" value="TTHA1013/TTHA0281-like"/>
    <property type="match status" value="1"/>
</dbReference>
<evidence type="ECO:0000313" key="2">
    <source>
        <dbReference type="EMBL" id="PWR75538.1"/>
    </source>
</evidence>
<sequence length="76" mass="8486">MNSFSVRIEKAGNNYSGFVPDLPGCIATGKTRKETEKRMIEAISFHIQGLMEDEPGLRKVESSSPIIEFQYSDSSE</sequence>
<reference evidence="2 3" key="1">
    <citation type="submission" date="2018-05" db="EMBL/GenBank/DDBJ databases">
        <title>Draft genome of Methanospirillum stamsii Pt1.</title>
        <authorList>
            <person name="Dueholm M.S."/>
            <person name="Nielsen P.H."/>
            <person name="Bakmann L.F."/>
            <person name="Otzen D.E."/>
        </authorList>
    </citation>
    <scope>NUCLEOTIDE SEQUENCE [LARGE SCALE GENOMIC DNA]</scope>
    <source>
        <strain evidence="2 3">Pt1</strain>
    </source>
</reference>
<accession>A0A2V2NGM3</accession>
<dbReference type="Pfam" id="PF15919">
    <property type="entry name" value="HicB_lk_antitox"/>
    <property type="match status" value="1"/>
</dbReference>
<gene>
    <name evidence="2" type="ORF">DLD82_04810</name>
</gene>
<dbReference type="EMBL" id="QGMZ01000010">
    <property type="protein sequence ID" value="PWR75538.1"/>
    <property type="molecule type" value="Genomic_DNA"/>
</dbReference>
<dbReference type="InterPro" id="IPR031807">
    <property type="entry name" value="HicB-like"/>
</dbReference>
<evidence type="ECO:0000259" key="1">
    <source>
        <dbReference type="Pfam" id="PF15919"/>
    </source>
</evidence>
<organism evidence="2 3">
    <name type="scientific">Methanospirillum stamsii</name>
    <dbReference type="NCBI Taxonomy" id="1277351"/>
    <lineage>
        <taxon>Archaea</taxon>
        <taxon>Methanobacteriati</taxon>
        <taxon>Methanobacteriota</taxon>
        <taxon>Stenosarchaea group</taxon>
        <taxon>Methanomicrobia</taxon>
        <taxon>Methanomicrobiales</taxon>
        <taxon>Methanospirillaceae</taxon>
        <taxon>Methanospirillum</taxon>
    </lineage>
</organism>
<evidence type="ECO:0000313" key="3">
    <source>
        <dbReference type="Proteomes" id="UP000245934"/>
    </source>
</evidence>
<dbReference type="InterPro" id="IPR051404">
    <property type="entry name" value="TA_system_antitoxin"/>
</dbReference>
<dbReference type="PANTHER" id="PTHR34504">
    <property type="entry name" value="ANTITOXIN HICB"/>
    <property type="match status" value="1"/>
</dbReference>
<keyword evidence="3" id="KW-1185">Reference proteome</keyword>
<dbReference type="PANTHER" id="PTHR34504:SF2">
    <property type="entry name" value="UPF0150 PROTEIN SSL0259"/>
    <property type="match status" value="1"/>
</dbReference>
<proteinExistence type="predicted"/>
<name>A0A2V2NGM3_9EURY</name>